<evidence type="ECO:0000256" key="1">
    <source>
        <dbReference type="SAM" id="Phobius"/>
    </source>
</evidence>
<protein>
    <recommendedName>
        <fullName evidence="4">Holin</fullName>
    </recommendedName>
</protein>
<dbReference type="InterPro" id="IPR009708">
    <property type="entry name" value="Phage_A118_holin/antiholin"/>
</dbReference>
<dbReference type="RefSeq" id="WP_006907955.1">
    <property type="nucleotide sequence ID" value="NZ_JH932292.1"/>
</dbReference>
<dbReference type="HOGENOM" id="CLU_2408905_0_0_9"/>
<gene>
    <name evidence="2" type="ORF">HMPREF9706_00636</name>
</gene>
<reference evidence="2 3" key="1">
    <citation type="submission" date="2012-07" db="EMBL/GenBank/DDBJ databases">
        <title>The Genome Sequence of Facklamia hominis CCUG 36813.</title>
        <authorList>
            <consortium name="The Broad Institute Genome Sequencing Platform"/>
            <person name="Earl A."/>
            <person name="Ward D."/>
            <person name="Feldgarden M."/>
            <person name="Gevers D."/>
            <person name="Huys G."/>
            <person name="Walker B."/>
            <person name="Young S.K."/>
            <person name="Zeng Q."/>
            <person name="Gargeya S."/>
            <person name="Fitzgerald M."/>
            <person name="Haas B."/>
            <person name="Abouelleil A."/>
            <person name="Alvarado L."/>
            <person name="Arachchi H.M."/>
            <person name="Berlin A.M."/>
            <person name="Chapman S.B."/>
            <person name="Goldberg J."/>
            <person name="Griggs A."/>
            <person name="Gujja S."/>
            <person name="Hansen M."/>
            <person name="Howarth C."/>
            <person name="Imamovic A."/>
            <person name="Larimer J."/>
            <person name="McCowen C."/>
            <person name="Montmayeur A."/>
            <person name="Murphy C."/>
            <person name="Neiman D."/>
            <person name="Pearson M."/>
            <person name="Priest M."/>
            <person name="Roberts A."/>
            <person name="Saif S."/>
            <person name="Shea T."/>
            <person name="Sisk P."/>
            <person name="Sykes S."/>
            <person name="Wortman J."/>
            <person name="Nusbaum C."/>
            <person name="Birren B."/>
        </authorList>
    </citation>
    <scope>NUCLEOTIDE SEQUENCE [LARGE SCALE GENOMIC DNA]</scope>
    <source>
        <strain evidence="2 3">CCUG 36813</strain>
    </source>
</reference>
<dbReference type="Proteomes" id="UP000004465">
    <property type="component" value="Unassembled WGS sequence"/>
</dbReference>
<dbReference type="AlphaFoldDB" id="K1LIH9"/>
<evidence type="ECO:0000313" key="2">
    <source>
        <dbReference type="EMBL" id="EKB54446.1"/>
    </source>
</evidence>
<dbReference type="TCDB" id="1.E.21.1.2">
    <property type="family name" value="the listeria phage a118 holin (hol118) family"/>
</dbReference>
<keyword evidence="1" id="KW-0812">Transmembrane</keyword>
<feature type="transmembrane region" description="Helical" evidence="1">
    <location>
        <begin position="12"/>
        <end position="29"/>
    </location>
</feature>
<feature type="transmembrane region" description="Helical" evidence="1">
    <location>
        <begin position="41"/>
        <end position="59"/>
    </location>
</feature>
<name>K1LIH9_9LACT</name>
<dbReference type="EMBL" id="AGZD01000007">
    <property type="protein sequence ID" value="EKB54446.1"/>
    <property type="molecule type" value="Genomic_DNA"/>
</dbReference>
<evidence type="ECO:0000313" key="3">
    <source>
        <dbReference type="Proteomes" id="UP000004465"/>
    </source>
</evidence>
<accession>K1LIH9</accession>
<sequence>MEIIKGLVEQSELIAIILIPIVSGFVQVFKNTLNLQDRYVPLLSLIVGATIAMTVMLSAGQSLNSAIIVGLISGLGACGLYDQKKIGDGGSKNA</sequence>
<dbReference type="Pfam" id="PF06946">
    <property type="entry name" value="Phage_holin_5_1"/>
    <property type="match status" value="1"/>
</dbReference>
<comment type="caution">
    <text evidence="2">The sequence shown here is derived from an EMBL/GenBank/DDBJ whole genome shotgun (WGS) entry which is preliminary data.</text>
</comment>
<dbReference type="STRING" id="883111.HMPREF9706_00636"/>
<organism evidence="2 3">
    <name type="scientific">Facklamia hominis CCUG 36813</name>
    <dbReference type="NCBI Taxonomy" id="883111"/>
    <lineage>
        <taxon>Bacteria</taxon>
        <taxon>Bacillati</taxon>
        <taxon>Bacillota</taxon>
        <taxon>Bacilli</taxon>
        <taxon>Lactobacillales</taxon>
        <taxon>Aerococcaceae</taxon>
        <taxon>Facklamia</taxon>
    </lineage>
</organism>
<keyword evidence="1" id="KW-0472">Membrane</keyword>
<proteinExistence type="predicted"/>
<keyword evidence="1" id="KW-1133">Transmembrane helix</keyword>
<evidence type="ECO:0008006" key="4">
    <source>
        <dbReference type="Google" id="ProtNLM"/>
    </source>
</evidence>
<keyword evidence="3" id="KW-1185">Reference proteome</keyword>
<dbReference type="OrthoDB" id="2665815at2"/>
<dbReference type="PATRIC" id="fig|883111.3.peg.641"/>